<evidence type="ECO:0000259" key="1">
    <source>
        <dbReference type="PROSITE" id="PS51186"/>
    </source>
</evidence>
<evidence type="ECO:0000313" key="2">
    <source>
        <dbReference type="EMBL" id="GAT67799.1"/>
    </source>
</evidence>
<sequence>MIRYTDAVGTVRAEQLRGFFVGWPRAASPEQHLAVLRGSHRAVVAVDDGTDRVVGFVNMISDGVLTAYIPWLEVLPEYQGRGIGTELMRRILEAADHLYSVDLLCEAPLQPYYERFGMLPVPGMSRLRRSALDGLPASDGGSAPG</sequence>
<dbReference type="RefSeq" id="WP_068897869.1">
    <property type="nucleotide sequence ID" value="NZ_BDCX01000008.1"/>
</dbReference>
<dbReference type="SUPFAM" id="SSF55729">
    <property type="entry name" value="Acyl-CoA N-acyltransferases (Nat)"/>
    <property type="match status" value="1"/>
</dbReference>
<dbReference type="InterPro" id="IPR000182">
    <property type="entry name" value="GNAT_dom"/>
</dbReference>
<keyword evidence="3" id="KW-1185">Reference proteome</keyword>
<dbReference type="STRING" id="161355.PS9374_03458"/>
<dbReference type="Pfam" id="PF00583">
    <property type="entry name" value="Acetyltransf_1"/>
    <property type="match status" value="1"/>
</dbReference>
<dbReference type="InterPro" id="IPR016181">
    <property type="entry name" value="Acyl_CoA_acyltransferase"/>
</dbReference>
<feature type="domain" description="N-acetyltransferase" evidence="1">
    <location>
        <begin position="1"/>
        <end position="138"/>
    </location>
</feature>
<dbReference type="CDD" id="cd04301">
    <property type="entry name" value="NAT_SF"/>
    <property type="match status" value="1"/>
</dbReference>
<dbReference type="OrthoDB" id="3190820at2"/>
<accession>A0A171D8F6</accession>
<dbReference type="AlphaFoldDB" id="A0A171D8F6"/>
<gene>
    <name evidence="2" type="ORF">PS9374_03458</name>
</gene>
<reference evidence="3" key="2">
    <citation type="submission" date="2016-04" db="EMBL/GenBank/DDBJ databases">
        <title>Planomonospora sphaerica JCM9374 whole genome shotgun sequence.</title>
        <authorList>
            <person name="Suzuki T."/>
            <person name="Dohra H."/>
            <person name="Kodani S."/>
        </authorList>
    </citation>
    <scope>NUCLEOTIDE SEQUENCE [LARGE SCALE GENOMIC DNA]</scope>
    <source>
        <strain evidence="3">JCM 9374</strain>
    </source>
</reference>
<dbReference type="InterPro" id="IPR053144">
    <property type="entry name" value="Acetyltransferase_Butenolide"/>
</dbReference>
<dbReference type="Proteomes" id="UP000077701">
    <property type="component" value="Unassembled WGS sequence"/>
</dbReference>
<dbReference type="GO" id="GO:0016747">
    <property type="term" value="F:acyltransferase activity, transferring groups other than amino-acyl groups"/>
    <property type="evidence" value="ECO:0007669"/>
    <property type="project" value="InterPro"/>
</dbReference>
<keyword evidence="2" id="KW-0808">Transferase</keyword>
<evidence type="ECO:0000313" key="3">
    <source>
        <dbReference type="Proteomes" id="UP000077701"/>
    </source>
</evidence>
<dbReference type="EMBL" id="BDCX01000008">
    <property type="protein sequence ID" value="GAT67799.1"/>
    <property type="molecule type" value="Genomic_DNA"/>
</dbReference>
<protein>
    <submittedName>
        <fullName evidence="2">Acetyltransferase</fullName>
    </submittedName>
</protein>
<proteinExistence type="predicted"/>
<organism evidence="2 3">
    <name type="scientific">Planomonospora sphaerica</name>
    <dbReference type="NCBI Taxonomy" id="161355"/>
    <lineage>
        <taxon>Bacteria</taxon>
        <taxon>Bacillati</taxon>
        <taxon>Actinomycetota</taxon>
        <taxon>Actinomycetes</taxon>
        <taxon>Streptosporangiales</taxon>
        <taxon>Streptosporangiaceae</taxon>
        <taxon>Planomonospora</taxon>
    </lineage>
</organism>
<dbReference type="PROSITE" id="PS51186">
    <property type="entry name" value="GNAT"/>
    <property type="match status" value="1"/>
</dbReference>
<dbReference type="PANTHER" id="PTHR43233">
    <property type="entry name" value="FAMILY N-ACETYLTRANSFERASE, PUTATIVE (AFU_ORTHOLOGUE AFUA_6G03350)-RELATED"/>
    <property type="match status" value="1"/>
</dbReference>
<dbReference type="Gene3D" id="3.40.630.30">
    <property type="match status" value="1"/>
</dbReference>
<comment type="caution">
    <text evidence="2">The sequence shown here is derived from an EMBL/GenBank/DDBJ whole genome shotgun (WGS) entry which is preliminary data.</text>
</comment>
<name>A0A171D8F6_9ACTN</name>
<reference evidence="2 3" key="1">
    <citation type="journal article" date="2016" name="Genome Announc.">
        <title>Draft Genome Sequence of Planomonospora sphaerica JCM9374, a Rare Actinomycete.</title>
        <authorList>
            <person name="Dohra H."/>
            <person name="Suzuki T."/>
            <person name="Inoue Y."/>
            <person name="Kodani S."/>
        </authorList>
    </citation>
    <scope>NUCLEOTIDE SEQUENCE [LARGE SCALE GENOMIC DNA]</scope>
    <source>
        <strain evidence="2 3">JCM 9374</strain>
    </source>
</reference>
<dbReference type="PANTHER" id="PTHR43233:SF1">
    <property type="entry name" value="FAMILY N-ACETYLTRANSFERASE, PUTATIVE (AFU_ORTHOLOGUE AFUA_6G03350)-RELATED"/>
    <property type="match status" value="1"/>
</dbReference>